<keyword evidence="4" id="KW-0378">Hydrolase</keyword>
<feature type="domain" description="Endoribonuclease YicC-like N-terminal" evidence="6">
    <location>
        <begin position="4"/>
        <end position="152"/>
    </location>
</feature>
<evidence type="ECO:0000259" key="7">
    <source>
        <dbReference type="Pfam" id="PF08340"/>
    </source>
</evidence>
<dbReference type="AlphaFoldDB" id="A0A7Y0DZ40"/>
<evidence type="ECO:0000259" key="6">
    <source>
        <dbReference type="Pfam" id="PF03755"/>
    </source>
</evidence>
<dbReference type="EMBL" id="JABBNT010000002">
    <property type="protein sequence ID" value="NMM44235.1"/>
    <property type="molecule type" value="Genomic_DNA"/>
</dbReference>
<dbReference type="GO" id="GO:0004521">
    <property type="term" value="F:RNA endonuclease activity"/>
    <property type="evidence" value="ECO:0007669"/>
    <property type="project" value="InterPro"/>
</dbReference>
<organism evidence="8 9">
    <name type="scientific">Pacificispira spongiicola</name>
    <dbReference type="NCBI Taxonomy" id="2729598"/>
    <lineage>
        <taxon>Bacteria</taxon>
        <taxon>Pseudomonadati</taxon>
        <taxon>Pseudomonadota</taxon>
        <taxon>Alphaproteobacteria</taxon>
        <taxon>Rhodospirillales</taxon>
        <taxon>Rhodospirillaceae</taxon>
        <taxon>Pacificispira</taxon>
    </lineage>
</organism>
<keyword evidence="2" id="KW-0540">Nuclease</keyword>
<gene>
    <name evidence="8" type="ORF">HH303_07085</name>
</gene>
<sequence length="290" mass="31570">MTVASMTGFARSEGGDAALLWSWEARSVNGKALDMRLRLPSGWERFDPIVRKAVQARFKRGNLSVNLDVRPVAGRSAVRINEELLEALIDRCRAFGETPRLDQLLTVRGVVDTADSDENPLNDESRLFAVEATLGETLDALVAARKEEGARIGAVLIDHLTEIEGLVTAASTSADAAPDAIRARLAAQLEDLLPKDGALPSERLAQEAAVLAVKADVREELDRLRAHIAAARDLLAEGAGVGRRFDFLCQEFNREANTLASKSSAIELTRIGLDLKAVIDRLREQVQNLE</sequence>
<name>A0A7Y0DZ40_9PROT</name>
<evidence type="ECO:0000256" key="1">
    <source>
        <dbReference type="ARBA" id="ARBA00001968"/>
    </source>
</evidence>
<evidence type="ECO:0000256" key="3">
    <source>
        <dbReference type="ARBA" id="ARBA00022759"/>
    </source>
</evidence>
<dbReference type="NCBIfam" id="TIGR00255">
    <property type="entry name" value="YicC/YloC family endoribonuclease"/>
    <property type="match status" value="1"/>
</dbReference>
<dbReference type="RefSeq" id="WP_169624532.1">
    <property type="nucleotide sequence ID" value="NZ_JABBNT010000002.1"/>
</dbReference>
<dbReference type="InterPro" id="IPR013551">
    <property type="entry name" value="YicC-like_C"/>
</dbReference>
<protein>
    <submittedName>
        <fullName evidence="8">YicC family protein</fullName>
    </submittedName>
</protein>
<dbReference type="Pfam" id="PF08340">
    <property type="entry name" value="YicC-like_C"/>
    <property type="match status" value="1"/>
</dbReference>
<evidence type="ECO:0000256" key="5">
    <source>
        <dbReference type="ARBA" id="ARBA00035648"/>
    </source>
</evidence>
<evidence type="ECO:0000313" key="8">
    <source>
        <dbReference type="EMBL" id="NMM44235.1"/>
    </source>
</evidence>
<dbReference type="InterPro" id="IPR013527">
    <property type="entry name" value="YicC-like_N"/>
</dbReference>
<proteinExistence type="inferred from homology"/>
<evidence type="ECO:0000313" key="9">
    <source>
        <dbReference type="Proteomes" id="UP000539372"/>
    </source>
</evidence>
<accession>A0A7Y0DZ40</accession>
<dbReference type="Proteomes" id="UP000539372">
    <property type="component" value="Unassembled WGS sequence"/>
</dbReference>
<dbReference type="PANTHER" id="PTHR30636:SF3">
    <property type="entry name" value="UPF0701 PROTEIN YICC"/>
    <property type="match status" value="1"/>
</dbReference>
<evidence type="ECO:0000256" key="4">
    <source>
        <dbReference type="ARBA" id="ARBA00022801"/>
    </source>
</evidence>
<dbReference type="GO" id="GO:0016787">
    <property type="term" value="F:hydrolase activity"/>
    <property type="evidence" value="ECO:0007669"/>
    <property type="project" value="UniProtKB-KW"/>
</dbReference>
<comment type="cofactor">
    <cofactor evidence="1">
        <name>a divalent metal cation</name>
        <dbReference type="ChEBI" id="CHEBI:60240"/>
    </cofactor>
</comment>
<dbReference type="InterPro" id="IPR005229">
    <property type="entry name" value="YicC/YloC-like"/>
</dbReference>
<reference evidence="8 9" key="1">
    <citation type="submission" date="2020-04" db="EMBL/GenBank/DDBJ databases">
        <title>Rhodospirillaceae bacterium KN72 isolated from deep sea.</title>
        <authorList>
            <person name="Zhang D.-C."/>
        </authorList>
    </citation>
    <scope>NUCLEOTIDE SEQUENCE [LARGE SCALE GENOMIC DNA]</scope>
    <source>
        <strain evidence="8 9">KN72</strain>
    </source>
</reference>
<dbReference type="Pfam" id="PF03755">
    <property type="entry name" value="YicC-like_N"/>
    <property type="match status" value="1"/>
</dbReference>
<dbReference type="PANTHER" id="PTHR30636">
    <property type="entry name" value="UPF0701 PROTEIN YICC"/>
    <property type="match status" value="1"/>
</dbReference>
<keyword evidence="9" id="KW-1185">Reference proteome</keyword>
<feature type="domain" description="Endoribonuclease YicC-like C-terminal" evidence="7">
    <location>
        <begin position="173"/>
        <end position="290"/>
    </location>
</feature>
<keyword evidence="3" id="KW-0255">Endonuclease</keyword>
<evidence type="ECO:0000256" key="2">
    <source>
        <dbReference type="ARBA" id="ARBA00022722"/>
    </source>
</evidence>
<comment type="similarity">
    <text evidence="5">Belongs to the YicC/YloC family.</text>
</comment>
<comment type="caution">
    <text evidence="8">The sequence shown here is derived from an EMBL/GenBank/DDBJ whole genome shotgun (WGS) entry which is preliminary data.</text>
</comment>